<protein>
    <recommendedName>
        <fullName evidence="8">DDE Tnp4 domain-containing protein</fullName>
    </recommendedName>
</protein>
<dbReference type="InterPro" id="IPR027806">
    <property type="entry name" value="HARBI1_dom"/>
</dbReference>
<dbReference type="HOGENOM" id="CLU_018552_3_1_1"/>
<reference evidence="9" key="2">
    <citation type="submission" date="2025-09" db="UniProtKB">
        <authorList>
            <consortium name="Ensembl"/>
        </authorList>
    </citation>
    <scope>IDENTIFICATION</scope>
</reference>
<accession>S4REF6</accession>
<name>S4REF6_PETMA</name>
<feature type="domain" description="DDE Tnp4" evidence="8">
    <location>
        <begin position="168"/>
        <end position="325"/>
    </location>
</feature>
<evidence type="ECO:0000259" key="8">
    <source>
        <dbReference type="Pfam" id="PF13359"/>
    </source>
</evidence>
<dbReference type="InterPro" id="IPR045249">
    <property type="entry name" value="HARBI1-like"/>
</dbReference>
<dbReference type="GeneTree" id="ENSGT00940000163250"/>
<sequence length="386" mass="45073">RRRAVMHQYDLLRARFPMVPRTVVPVRQPRRMWMRIRTSTWWEQTSSGSDEWMKYFRVSRSMFHRIVEMVRSEMEPPAFQVRSPVPLEKRVGIALYKLASYDKYREVGNMFAVHRSTVHKYLYKFCRVMVELHLQNQIALPNEHEGRRIARGFWERFSIPQVMGMIGSTHIPITPLRGCIQDYMNRKEWPSLVLQALVDDKERFRDISCIAPGTTQEEVVLRQSALYANSHLLPECPMEISGVEVPLQILGDAATPLLPWLLKGFSVENPTPEEAFFNKHISNARSVVDCAFGRLKARWKILLKRMEVNPTFVPHVVATCCLLHNLCEEHHEVFRQQWMEDVEEAEGELPQPESLPNRPCADEITDVRDALCRFLATSPEFTYSLH</sequence>
<keyword evidence="4" id="KW-0540">Nuclease</keyword>
<proteinExistence type="inferred from homology"/>
<dbReference type="STRING" id="7757.ENSPMAP00000003588"/>
<dbReference type="GO" id="GO:0005634">
    <property type="term" value="C:nucleus"/>
    <property type="evidence" value="ECO:0007669"/>
    <property type="project" value="UniProtKB-SubCell"/>
</dbReference>
<keyword evidence="5" id="KW-0479">Metal-binding</keyword>
<keyword evidence="7" id="KW-0539">Nucleus</keyword>
<evidence type="ECO:0000256" key="4">
    <source>
        <dbReference type="ARBA" id="ARBA00022722"/>
    </source>
</evidence>
<dbReference type="PANTHER" id="PTHR22930">
    <property type="match status" value="1"/>
</dbReference>
<dbReference type="AlphaFoldDB" id="S4REF6"/>
<evidence type="ECO:0000256" key="2">
    <source>
        <dbReference type="ARBA" id="ARBA00004123"/>
    </source>
</evidence>
<dbReference type="Pfam" id="PF13359">
    <property type="entry name" value="DDE_Tnp_4"/>
    <property type="match status" value="1"/>
</dbReference>
<dbReference type="Ensembl" id="ENSPMAT00000003603.1">
    <property type="protein sequence ID" value="ENSPMAP00000003588.1"/>
    <property type="gene ID" value="ENSPMAG00000003293.1"/>
</dbReference>
<evidence type="ECO:0000256" key="1">
    <source>
        <dbReference type="ARBA" id="ARBA00001968"/>
    </source>
</evidence>
<reference evidence="9" key="1">
    <citation type="submission" date="2025-08" db="UniProtKB">
        <authorList>
            <consortium name="Ensembl"/>
        </authorList>
    </citation>
    <scope>IDENTIFICATION</scope>
</reference>
<dbReference type="GO" id="GO:0004518">
    <property type="term" value="F:nuclease activity"/>
    <property type="evidence" value="ECO:0007669"/>
    <property type="project" value="UniProtKB-KW"/>
</dbReference>
<comment type="subcellular location">
    <subcellularLocation>
        <location evidence="2">Nucleus</location>
    </subcellularLocation>
</comment>
<evidence type="ECO:0000256" key="6">
    <source>
        <dbReference type="ARBA" id="ARBA00022801"/>
    </source>
</evidence>
<comment type="cofactor">
    <cofactor evidence="1">
        <name>a divalent metal cation</name>
        <dbReference type="ChEBI" id="CHEBI:60240"/>
    </cofactor>
</comment>
<dbReference type="GO" id="GO:0016787">
    <property type="term" value="F:hydrolase activity"/>
    <property type="evidence" value="ECO:0007669"/>
    <property type="project" value="UniProtKB-KW"/>
</dbReference>
<dbReference type="PANTHER" id="PTHR22930:SF85">
    <property type="entry name" value="GH03217P-RELATED"/>
    <property type="match status" value="1"/>
</dbReference>
<comment type="similarity">
    <text evidence="3">Belongs to the HARBI1 family.</text>
</comment>
<dbReference type="OMA" id="SFFMQQM"/>
<evidence type="ECO:0000256" key="3">
    <source>
        <dbReference type="ARBA" id="ARBA00006958"/>
    </source>
</evidence>
<evidence type="ECO:0000313" key="9">
    <source>
        <dbReference type="Ensembl" id="ENSPMAP00000003588.1"/>
    </source>
</evidence>
<evidence type="ECO:0000256" key="7">
    <source>
        <dbReference type="ARBA" id="ARBA00023242"/>
    </source>
</evidence>
<dbReference type="GO" id="GO:0046872">
    <property type="term" value="F:metal ion binding"/>
    <property type="evidence" value="ECO:0007669"/>
    <property type="project" value="UniProtKB-KW"/>
</dbReference>
<organism evidence="9">
    <name type="scientific">Petromyzon marinus</name>
    <name type="common">Sea lamprey</name>
    <dbReference type="NCBI Taxonomy" id="7757"/>
    <lineage>
        <taxon>Eukaryota</taxon>
        <taxon>Metazoa</taxon>
        <taxon>Chordata</taxon>
        <taxon>Craniata</taxon>
        <taxon>Vertebrata</taxon>
        <taxon>Cyclostomata</taxon>
        <taxon>Hyperoartia</taxon>
        <taxon>Petromyzontiformes</taxon>
        <taxon>Petromyzontidae</taxon>
        <taxon>Petromyzon</taxon>
    </lineage>
</organism>
<evidence type="ECO:0000256" key="5">
    <source>
        <dbReference type="ARBA" id="ARBA00022723"/>
    </source>
</evidence>
<keyword evidence="6" id="KW-0378">Hydrolase</keyword>